<dbReference type="SUPFAM" id="SSF51735">
    <property type="entry name" value="NAD(P)-binding Rossmann-fold domains"/>
    <property type="match status" value="1"/>
</dbReference>
<dbReference type="InterPro" id="IPR020904">
    <property type="entry name" value="Sc_DH/Rdtase_CS"/>
</dbReference>
<keyword evidence="2" id="KW-0560">Oxidoreductase</keyword>
<dbReference type="PROSITE" id="PS00061">
    <property type="entry name" value="ADH_SHORT"/>
    <property type="match status" value="1"/>
</dbReference>
<evidence type="ECO:0000313" key="6">
    <source>
        <dbReference type="Proteomes" id="UP000070250"/>
    </source>
</evidence>
<keyword evidence="3" id="KW-0520">NAD</keyword>
<gene>
    <name evidence="5" type="ORF">ACG33_10735</name>
</gene>
<dbReference type="RefSeq" id="WP_066921092.1">
    <property type="nucleotide sequence ID" value="NZ_CP011971.1"/>
</dbReference>
<accession>A0A127FAW5</accession>
<dbReference type="AlphaFoldDB" id="A0A127FAW5"/>
<dbReference type="SMART" id="SM00822">
    <property type="entry name" value="PKS_KR"/>
    <property type="match status" value="1"/>
</dbReference>
<name>A0A127FAW5_STEDE</name>
<dbReference type="InterPro" id="IPR002347">
    <property type="entry name" value="SDR_fam"/>
</dbReference>
<comment type="similarity">
    <text evidence="1">Belongs to the short-chain dehydrogenases/reductases (SDR) family.</text>
</comment>
<dbReference type="KEGG" id="sdf:ACG33_10735"/>
<dbReference type="PRINTS" id="PR00080">
    <property type="entry name" value="SDRFAMILY"/>
</dbReference>
<dbReference type="PRINTS" id="PR00081">
    <property type="entry name" value="GDHRDH"/>
</dbReference>
<dbReference type="Gene3D" id="3.40.50.720">
    <property type="entry name" value="NAD(P)-binding Rossmann-like Domain"/>
    <property type="match status" value="1"/>
</dbReference>
<dbReference type="InterPro" id="IPR036291">
    <property type="entry name" value="NAD(P)-bd_dom_sf"/>
</dbReference>
<dbReference type="STRING" id="465721.ACG33_10735"/>
<keyword evidence="6" id="KW-1185">Reference proteome</keyword>
<evidence type="ECO:0000259" key="4">
    <source>
        <dbReference type="SMART" id="SM00822"/>
    </source>
</evidence>
<dbReference type="NCBIfam" id="NF005559">
    <property type="entry name" value="PRK07231.1"/>
    <property type="match status" value="1"/>
</dbReference>
<dbReference type="EMBL" id="CP011971">
    <property type="protein sequence ID" value="AMN47564.1"/>
    <property type="molecule type" value="Genomic_DNA"/>
</dbReference>
<dbReference type="OrthoDB" id="9803333at2"/>
<dbReference type="CDD" id="cd05233">
    <property type="entry name" value="SDR_c"/>
    <property type="match status" value="1"/>
</dbReference>
<evidence type="ECO:0000256" key="1">
    <source>
        <dbReference type="ARBA" id="ARBA00006484"/>
    </source>
</evidence>
<dbReference type="FunFam" id="3.40.50.720:FF:000084">
    <property type="entry name" value="Short-chain dehydrogenase reductase"/>
    <property type="match status" value="1"/>
</dbReference>
<evidence type="ECO:0000256" key="2">
    <source>
        <dbReference type="ARBA" id="ARBA00023002"/>
    </source>
</evidence>
<dbReference type="PANTHER" id="PTHR24321:SF8">
    <property type="entry name" value="ESTRADIOL 17-BETA-DEHYDROGENASE 8-RELATED"/>
    <property type="match status" value="1"/>
</dbReference>
<feature type="domain" description="Ketoreductase" evidence="4">
    <location>
        <begin position="7"/>
        <end position="187"/>
    </location>
</feature>
<protein>
    <recommendedName>
        <fullName evidence="4">Ketoreductase domain-containing protein</fullName>
    </recommendedName>
</protein>
<reference evidence="5 6" key="1">
    <citation type="submission" date="2015-06" db="EMBL/GenBank/DDBJ databases">
        <title>A Comprehensive Approach to Explore the Metabolic and Phylogenetic Diversity of Bacterial Steroid Degradation in the Environment: Testosterone as an Example.</title>
        <authorList>
            <person name="Yang F.-C."/>
            <person name="Chen Y.-L."/>
            <person name="Yu C.-P."/>
            <person name="Tang S.-L."/>
            <person name="Wang P.-H."/>
            <person name="Ismail W."/>
            <person name="Wang C.-H."/>
            <person name="Yang C.-Y."/>
            <person name="Chiang Y.-R."/>
        </authorList>
    </citation>
    <scope>NUCLEOTIDE SEQUENCE [LARGE SCALE GENOMIC DNA]</scope>
    <source>
        <strain evidence="5 6">DSM 18526</strain>
    </source>
</reference>
<dbReference type="Pfam" id="PF13561">
    <property type="entry name" value="adh_short_C2"/>
    <property type="match status" value="1"/>
</dbReference>
<sequence length="252" mass="26247">MNDFAGRVVLVTGASSGIGRAAALLLGGRGAHVIVAARRPVEGQETVDQIVASGGTGEYLTVDLADAESIDTLFASIVSHHGRLDGAFNNAGVEVDAAPLPDTPVAAFDEVFGTNVRGTWLCLRHEMRIMREQGHGTIVSTSSIAGIVGFANRSIYTASKHAIVGMTKSAALELAHLGIRINCLLPGGAYTEMSTRWVSMVPGGYDALAEGIPMKRWGMPEEMAEAAVWLLSDAASYVTGANLVVDGGLSVP</sequence>
<dbReference type="Proteomes" id="UP000070250">
    <property type="component" value="Chromosome"/>
</dbReference>
<evidence type="ECO:0000313" key="5">
    <source>
        <dbReference type="EMBL" id="AMN47564.1"/>
    </source>
</evidence>
<dbReference type="InterPro" id="IPR057326">
    <property type="entry name" value="KR_dom"/>
</dbReference>
<dbReference type="PANTHER" id="PTHR24321">
    <property type="entry name" value="DEHYDROGENASES, SHORT CHAIN"/>
    <property type="match status" value="1"/>
</dbReference>
<organism evidence="5 6">
    <name type="scientific">Steroidobacter denitrificans</name>
    <dbReference type="NCBI Taxonomy" id="465721"/>
    <lineage>
        <taxon>Bacteria</taxon>
        <taxon>Pseudomonadati</taxon>
        <taxon>Pseudomonadota</taxon>
        <taxon>Gammaproteobacteria</taxon>
        <taxon>Steroidobacterales</taxon>
        <taxon>Steroidobacteraceae</taxon>
        <taxon>Steroidobacter</taxon>
    </lineage>
</organism>
<proteinExistence type="inferred from homology"/>
<dbReference type="GO" id="GO:0016491">
    <property type="term" value="F:oxidoreductase activity"/>
    <property type="evidence" value="ECO:0007669"/>
    <property type="project" value="UniProtKB-KW"/>
</dbReference>
<evidence type="ECO:0000256" key="3">
    <source>
        <dbReference type="ARBA" id="ARBA00023027"/>
    </source>
</evidence>